<protein>
    <submittedName>
        <fullName evidence="4">3-hydroxyacyl-CoA dehydrogenase</fullName>
    </submittedName>
</protein>
<gene>
    <name evidence="4" type="ORF">HSBAA_20400</name>
</gene>
<dbReference type="FunFam" id="3.40.50.720:FF:000084">
    <property type="entry name" value="Short-chain dehydrogenase reductase"/>
    <property type="match status" value="1"/>
</dbReference>
<reference evidence="4 5" key="1">
    <citation type="journal article" date="2019" name="Microbiol. Resour. Announc.">
        <title>Complete Genome Sequence of Halomonas sulfidaeris Strain Esulfide1 Isolated from a Metal Sulfide Rock at a Depth of 2,200 Meters, Obtained Using Nanopore Sequencing.</title>
        <authorList>
            <person name="Saito M."/>
            <person name="Nishigata A."/>
            <person name="Galipon J."/>
            <person name="Arakawa K."/>
        </authorList>
    </citation>
    <scope>NUCLEOTIDE SEQUENCE [LARGE SCALE GENOMIC DNA]</scope>
    <source>
        <strain evidence="4 5">ATCC BAA-803</strain>
    </source>
</reference>
<dbReference type="InterPro" id="IPR002347">
    <property type="entry name" value="SDR_fam"/>
</dbReference>
<dbReference type="EMBL" id="AP019514">
    <property type="protein sequence ID" value="BBI60734.1"/>
    <property type="molecule type" value="Genomic_DNA"/>
</dbReference>
<dbReference type="PANTHER" id="PTHR42879:SF2">
    <property type="entry name" value="3-OXOACYL-[ACYL-CARRIER-PROTEIN] REDUCTASE FABG"/>
    <property type="match status" value="1"/>
</dbReference>
<dbReference type="CDD" id="cd05233">
    <property type="entry name" value="SDR_c"/>
    <property type="match status" value="1"/>
</dbReference>
<dbReference type="SMART" id="SM00822">
    <property type="entry name" value="PKS_KR"/>
    <property type="match status" value="1"/>
</dbReference>
<evidence type="ECO:0000313" key="4">
    <source>
        <dbReference type="EMBL" id="BBI60734.1"/>
    </source>
</evidence>
<dbReference type="InterPro" id="IPR050259">
    <property type="entry name" value="SDR"/>
</dbReference>
<dbReference type="PRINTS" id="PR00081">
    <property type="entry name" value="GDHRDH"/>
</dbReference>
<dbReference type="KEGG" id="hsr:HSBAA_20400"/>
<feature type="domain" description="Ketoreductase" evidence="3">
    <location>
        <begin position="11"/>
        <end position="171"/>
    </location>
</feature>
<evidence type="ECO:0000259" key="3">
    <source>
        <dbReference type="SMART" id="SM00822"/>
    </source>
</evidence>
<proteinExistence type="inferred from homology"/>
<accession>A0A455UBY6</accession>
<dbReference type="InterPro" id="IPR020904">
    <property type="entry name" value="Sc_DH/Rdtase_CS"/>
</dbReference>
<organism evidence="4 5">
    <name type="scientific">Vreelandella sulfidaeris</name>
    <dbReference type="NCBI Taxonomy" id="115553"/>
    <lineage>
        <taxon>Bacteria</taxon>
        <taxon>Pseudomonadati</taxon>
        <taxon>Pseudomonadota</taxon>
        <taxon>Gammaproteobacteria</taxon>
        <taxon>Oceanospirillales</taxon>
        <taxon>Halomonadaceae</taxon>
        <taxon>Vreelandella</taxon>
    </lineage>
</organism>
<sequence>MTLPANTLAGKRAVITGGGSGIGADMALAFAQAGAEVIITGRREAALQAVAEHHHGINFAAVDVTNEAAMVALFEQLGSVDIVIANAGAAESAPFAKTSFEQWQRMLNVNLSGVFLTLREGLKQLNDGGRLIAVASTAGLKGYAYVGAYCAAKHGVVGLVRSLAAETATRNLTVNALCPGFTDTPLLATSVDNIVAKTGQSAEQATAHFQATNPTGRLITPAEVTATALWLCGPNSGAINGQAISISGAKYDGWKGGE</sequence>
<dbReference type="Pfam" id="PF00106">
    <property type="entry name" value="adh_short"/>
    <property type="match status" value="1"/>
</dbReference>
<name>A0A455UBY6_9GAMM</name>
<dbReference type="PRINTS" id="PR00080">
    <property type="entry name" value="SDRFAMILY"/>
</dbReference>
<dbReference type="Gene3D" id="3.40.50.720">
    <property type="entry name" value="NAD(P)-binding Rossmann-like Domain"/>
    <property type="match status" value="1"/>
</dbReference>
<dbReference type="InterPro" id="IPR036291">
    <property type="entry name" value="NAD(P)-bd_dom_sf"/>
</dbReference>
<evidence type="ECO:0000256" key="1">
    <source>
        <dbReference type="ARBA" id="ARBA00006484"/>
    </source>
</evidence>
<dbReference type="AlphaFoldDB" id="A0A455UBY6"/>
<evidence type="ECO:0000256" key="2">
    <source>
        <dbReference type="RuleBase" id="RU000363"/>
    </source>
</evidence>
<dbReference type="Proteomes" id="UP000320231">
    <property type="component" value="Chromosome"/>
</dbReference>
<dbReference type="GO" id="GO:0032787">
    <property type="term" value="P:monocarboxylic acid metabolic process"/>
    <property type="evidence" value="ECO:0007669"/>
    <property type="project" value="UniProtKB-ARBA"/>
</dbReference>
<dbReference type="SUPFAM" id="SSF51735">
    <property type="entry name" value="NAD(P)-binding Rossmann-fold domains"/>
    <property type="match status" value="1"/>
</dbReference>
<dbReference type="PANTHER" id="PTHR42879">
    <property type="entry name" value="3-OXOACYL-(ACYL-CARRIER-PROTEIN) REDUCTASE"/>
    <property type="match status" value="1"/>
</dbReference>
<dbReference type="InterPro" id="IPR057326">
    <property type="entry name" value="KR_dom"/>
</dbReference>
<dbReference type="PROSITE" id="PS00061">
    <property type="entry name" value="ADH_SHORT"/>
    <property type="match status" value="1"/>
</dbReference>
<evidence type="ECO:0000313" key="5">
    <source>
        <dbReference type="Proteomes" id="UP000320231"/>
    </source>
</evidence>
<comment type="similarity">
    <text evidence="1 2">Belongs to the short-chain dehydrogenases/reductases (SDR) family.</text>
</comment>